<sequence length="189" mass="22435">MKNVRIRPGFPKLSTKRLILRKMTSKDAETLFKFWSDDEVTKYMNMNSFVNIEQATYMINFLNNLFKNKEGIRWGIIRKEDNALIGTCGFNTWIKRSSRGEIGYELGQGYWGKGYATEALKEVIRFGFKETLLNRIEAYVVPEASRSVNVLEKLGFRKEGTLREYGYWNNRYWSEHIYALLRKEWKQLK</sequence>
<dbReference type="InterPro" id="IPR000182">
    <property type="entry name" value="GNAT_dom"/>
</dbReference>
<accession>A0A2A2H9C9</accession>
<gene>
    <name evidence="2" type="ORF">ASJ80_14205</name>
</gene>
<dbReference type="GO" id="GO:0008999">
    <property type="term" value="F:protein-N-terminal-alanine acetyltransferase activity"/>
    <property type="evidence" value="ECO:0007669"/>
    <property type="project" value="TreeGrafter"/>
</dbReference>
<keyword evidence="3" id="KW-1185">Reference proteome</keyword>
<dbReference type="AlphaFoldDB" id="A0A2A2H9C9"/>
<dbReference type="PROSITE" id="PS51186">
    <property type="entry name" value="GNAT"/>
    <property type="match status" value="1"/>
</dbReference>
<feature type="domain" description="N-acetyltransferase" evidence="1">
    <location>
        <begin position="18"/>
        <end position="184"/>
    </location>
</feature>
<comment type="caution">
    <text evidence="2">The sequence shown here is derived from an EMBL/GenBank/DDBJ whole genome shotgun (WGS) entry which is preliminary data.</text>
</comment>
<dbReference type="PANTHER" id="PTHR43792">
    <property type="entry name" value="GNAT FAMILY, PUTATIVE (AFU_ORTHOLOGUE AFUA_3G00765)-RELATED-RELATED"/>
    <property type="match status" value="1"/>
</dbReference>
<evidence type="ECO:0000313" key="3">
    <source>
        <dbReference type="Proteomes" id="UP000217784"/>
    </source>
</evidence>
<name>A0A2A2H9C9_METBR</name>
<protein>
    <recommendedName>
        <fullName evidence="1">N-acetyltransferase domain-containing protein</fullName>
    </recommendedName>
</protein>
<evidence type="ECO:0000259" key="1">
    <source>
        <dbReference type="PROSITE" id="PS51186"/>
    </source>
</evidence>
<dbReference type="Gene3D" id="3.40.630.30">
    <property type="match status" value="1"/>
</dbReference>
<dbReference type="PANTHER" id="PTHR43792:SF9">
    <property type="entry name" value="RIBOSOMAL-PROTEIN-ALANINE ACETYLTRANSFERASE"/>
    <property type="match status" value="1"/>
</dbReference>
<dbReference type="EMBL" id="LMVM01000001">
    <property type="protein sequence ID" value="PAV05997.1"/>
    <property type="molecule type" value="Genomic_DNA"/>
</dbReference>
<dbReference type="Proteomes" id="UP000217784">
    <property type="component" value="Unassembled WGS sequence"/>
</dbReference>
<reference evidence="2 3" key="1">
    <citation type="journal article" date="2017" name="BMC Genomics">
        <title>Genomic analysis of methanogenic archaea reveals a shift towards energy conservation.</title>
        <authorList>
            <person name="Gilmore S.P."/>
            <person name="Henske J.K."/>
            <person name="Sexton J.A."/>
            <person name="Solomon K.V."/>
            <person name="Seppala S."/>
            <person name="Yoo J.I."/>
            <person name="Huyett L.M."/>
            <person name="Pressman A."/>
            <person name="Cogan J.Z."/>
            <person name="Kivenson V."/>
            <person name="Peng X."/>
            <person name="Tan Y."/>
            <person name="Valentine D.L."/>
            <person name="O'Malley M.A."/>
        </authorList>
    </citation>
    <scope>NUCLEOTIDE SEQUENCE [LARGE SCALE GENOMIC DNA]</scope>
    <source>
        <strain evidence="2 3">M.o.H.</strain>
    </source>
</reference>
<proteinExistence type="predicted"/>
<organism evidence="2 3">
    <name type="scientific">Methanobacterium bryantii</name>
    <dbReference type="NCBI Taxonomy" id="2161"/>
    <lineage>
        <taxon>Archaea</taxon>
        <taxon>Methanobacteriati</taxon>
        <taxon>Methanobacteriota</taxon>
        <taxon>Methanomada group</taxon>
        <taxon>Methanobacteria</taxon>
        <taxon>Methanobacteriales</taxon>
        <taxon>Methanobacteriaceae</taxon>
        <taxon>Methanobacterium</taxon>
    </lineage>
</organism>
<dbReference type="InterPro" id="IPR051531">
    <property type="entry name" value="N-acetyltransferase"/>
</dbReference>
<dbReference type="InterPro" id="IPR016181">
    <property type="entry name" value="Acyl_CoA_acyltransferase"/>
</dbReference>
<evidence type="ECO:0000313" key="2">
    <source>
        <dbReference type="EMBL" id="PAV05997.1"/>
    </source>
</evidence>
<dbReference type="SUPFAM" id="SSF55729">
    <property type="entry name" value="Acyl-CoA N-acyltransferases (Nat)"/>
    <property type="match status" value="1"/>
</dbReference>
<dbReference type="Pfam" id="PF13302">
    <property type="entry name" value="Acetyltransf_3"/>
    <property type="match status" value="1"/>
</dbReference>
<dbReference type="GO" id="GO:0005737">
    <property type="term" value="C:cytoplasm"/>
    <property type="evidence" value="ECO:0007669"/>
    <property type="project" value="TreeGrafter"/>
</dbReference>